<reference evidence="6" key="1">
    <citation type="submission" date="2021-08" db="EMBL/GenBank/DDBJ databases">
        <authorList>
            <person name="Misof B."/>
            <person name="Oliver O."/>
            <person name="Podsiadlowski L."/>
            <person name="Donath A."/>
            <person name="Peters R."/>
            <person name="Mayer C."/>
            <person name="Rust J."/>
            <person name="Gunkel S."/>
            <person name="Lesny P."/>
            <person name="Martin S."/>
            <person name="Oeyen J.P."/>
            <person name="Petersen M."/>
            <person name="Panagiotis P."/>
            <person name="Wilbrandt J."/>
            <person name="Tanja T."/>
        </authorList>
    </citation>
    <scope>NUCLEOTIDE SEQUENCE</scope>
    <source>
        <strain evidence="6">GBR_01_08_01A</strain>
        <tissue evidence="6">Thorax + abdomen</tissue>
    </source>
</reference>
<organism evidence="6 7">
    <name type="scientific">Odynerus spinipes</name>
    <dbReference type="NCBI Taxonomy" id="1348599"/>
    <lineage>
        <taxon>Eukaryota</taxon>
        <taxon>Metazoa</taxon>
        <taxon>Ecdysozoa</taxon>
        <taxon>Arthropoda</taxon>
        <taxon>Hexapoda</taxon>
        <taxon>Insecta</taxon>
        <taxon>Pterygota</taxon>
        <taxon>Neoptera</taxon>
        <taxon>Endopterygota</taxon>
        <taxon>Hymenoptera</taxon>
        <taxon>Apocrita</taxon>
        <taxon>Aculeata</taxon>
        <taxon>Vespoidea</taxon>
        <taxon>Vespidae</taxon>
        <taxon>Eumeninae</taxon>
        <taxon>Odynerus</taxon>
    </lineage>
</organism>
<evidence type="ECO:0000256" key="2">
    <source>
        <dbReference type="ARBA" id="ARBA00038225"/>
    </source>
</evidence>
<evidence type="ECO:0000256" key="3">
    <source>
        <dbReference type="ARBA" id="ARBA00039441"/>
    </source>
</evidence>
<dbReference type="GO" id="GO:0070126">
    <property type="term" value="P:mitochondrial translational termination"/>
    <property type="evidence" value="ECO:0007669"/>
    <property type="project" value="TreeGrafter"/>
</dbReference>
<name>A0AAD9RK45_9HYME</name>
<evidence type="ECO:0000256" key="1">
    <source>
        <dbReference type="ARBA" id="ARBA00013260"/>
    </source>
</evidence>
<dbReference type="EMBL" id="JAIFRP010000042">
    <property type="protein sequence ID" value="KAK2581111.1"/>
    <property type="molecule type" value="Genomic_DNA"/>
</dbReference>
<accession>A0AAD9RK45</accession>
<dbReference type="Proteomes" id="UP001258017">
    <property type="component" value="Unassembled WGS sequence"/>
</dbReference>
<gene>
    <name evidence="6" type="ORF">KPH14_007931</name>
</gene>
<protein>
    <recommendedName>
        <fullName evidence="3">Large ribosomal subunit protein mL62</fullName>
        <ecNumber evidence="1">3.1.1.29</ecNumber>
    </recommendedName>
    <alternativeName>
        <fullName evidence="4">Peptidyl-tRNA hydrolase ICT1, mitochondrial</fullName>
    </alternativeName>
</protein>
<dbReference type="Gene3D" id="3.30.160.20">
    <property type="match status" value="1"/>
</dbReference>
<dbReference type="NCBIfam" id="NF006718">
    <property type="entry name" value="PRK09256.1"/>
    <property type="match status" value="1"/>
</dbReference>
<comment type="similarity">
    <text evidence="2">Belongs to the prokaryotic/mitochondrial release factor family. Mitochondrion-specific ribosomal protein mL62 subfamily.</text>
</comment>
<sequence>MNIFMRQCVKILTTSCQRQINLPISSFGYKSAVSLENLYPGSKLKLFTANFVPEDPSTKFDGYIPVEKLDITYSRSSGPGGQNVNTVNTKVDLRFNVKDATWLSQEIRDKLLEQQKTKINKEGFLILKSDVTRSQQLNLADALEKLRAMIRKALEVPPQMTKETEEIIRKRQLKAARQRVFVKRIRSQIKQSRIGPSLD</sequence>
<feature type="domain" description="Prokaryotic-type class I peptide chain release factors" evidence="5">
    <location>
        <begin position="75"/>
        <end position="91"/>
    </location>
</feature>
<dbReference type="PANTHER" id="PTHR11075">
    <property type="entry name" value="PEPTIDE CHAIN RELEASE FACTOR"/>
    <property type="match status" value="1"/>
</dbReference>
<dbReference type="GO" id="GO:0016150">
    <property type="term" value="F:translation release factor activity, codon nonspecific"/>
    <property type="evidence" value="ECO:0007669"/>
    <property type="project" value="TreeGrafter"/>
</dbReference>
<proteinExistence type="inferred from homology"/>
<evidence type="ECO:0000256" key="4">
    <source>
        <dbReference type="ARBA" id="ARBA00041531"/>
    </source>
</evidence>
<comment type="caution">
    <text evidence="6">The sequence shown here is derived from an EMBL/GenBank/DDBJ whole genome shotgun (WGS) entry which is preliminary data.</text>
</comment>
<keyword evidence="7" id="KW-1185">Reference proteome</keyword>
<dbReference type="InterPro" id="IPR052104">
    <property type="entry name" value="Mito_Release_Factor_mL62"/>
</dbReference>
<dbReference type="Pfam" id="PF00472">
    <property type="entry name" value="RF-1"/>
    <property type="match status" value="1"/>
</dbReference>
<reference evidence="6" key="2">
    <citation type="journal article" date="2023" name="Commun. Biol.">
        <title>Intrasexual cuticular hydrocarbon dimorphism in a wasp sheds light on hydrocarbon biosynthesis genes in Hymenoptera.</title>
        <authorList>
            <person name="Moris V.C."/>
            <person name="Podsiadlowski L."/>
            <person name="Martin S."/>
            <person name="Oeyen J.P."/>
            <person name="Donath A."/>
            <person name="Petersen M."/>
            <person name="Wilbrandt J."/>
            <person name="Misof B."/>
            <person name="Liedtke D."/>
            <person name="Thamm M."/>
            <person name="Scheiner R."/>
            <person name="Schmitt T."/>
            <person name="Niehuis O."/>
        </authorList>
    </citation>
    <scope>NUCLEOTIDE SEQUENCE</scope>
    <source>
        <strain evidence="6">GBR_01_08_01A</strain>
    </source>
</reference>
<dbReference type="FunFam" id="3.30.160.20:FF:000046">
    <property type="entry name" value="Peptidyl-tRNA hydrolase ICT1"/>
    <property type="match status" value="1"/>
</dbReference>
<dbReference type="EC" id="3.1.1.29" evidence="1"/>
<dbReference type="AlphaFoldDB" id="A0AAD9RK45"/>
<dbReference type="GO" id="GO:0004045">
    <property type="term" value="F:peptidyl-tRNA hydrolase activity"/>
    <property type="evidence" value="ECO:0007669"/>
    <property type="project" value="UniProtKB-EC"/>
</dbReference>
<dbReference type="PROSITE" id="PS00745">
    <property type="entry name" value="RF_PROK_I"/>
    <property type="match status" value="1"/>
</dbReference>
<dbReference type="SUPFAM" id="SSF110916">
    <property type="entry name" value="Peptidyl-tRNA hydrolase domain-like"/>
    <property type="match status" value="1"/>
</dbReference>
<evidence type="ECO:0000259" key="5">
    <source>
        <dbReference type="PROSITE" id="PS00745"/>
    </source>
</evidence>
<dbReference type="PANTHER" id="PTHR11075:SF54">
    <property type="entry name" value="LARGE RIBOSOMAL SUBUNIT PROTEIN ML62"/>
    <property type="match status" value="1"/>
</dbReference>
<dbReference type="GO" id="GO:0005762">
    <property type="term" value="C:mitochondrial large ribosomal subunit"/>
    <property type="evidence" value="ECO:0007669"/>
    <property type="project" value="TreeGrafter"/>
</dbReference>
<dbReference type="InterPro" id="IPR000352">
    <property type="entry name" value="Pep_chain_release_fac_I"/>
</dbReference>
<evidence type="ECO:0000313" key="6">
    <source>
        <dbReference type="EMBL" id="KAK2581111.1"/>
    </source>
</evidence>
<evidence type="ECO:0000313" key="7">
    <source>
        <dbReference type="Proteomes" id="UP001258017"/>
    </source>
</evidence>